<keyword evidence="13" id="KW-1185">Reference proteome</keyword>
<evidence type="ECO:0000256" key="7">
    <source>
        <dbReference type="ARBA" id="ARBA00023125"/>
    </source>
</evidence>
<protein>
    <recommendedName>
        <fullName evidence="11">C2H2-type domain-containing protein</fullName>
    </recommendedName>
</protein>
<evidence type="ECO:0000256" key="3">
    <source>
        <dbReference type="ARBA" id="ARBA00022737"/>
    </source>
</evidence>
<evidence type="ECO:0000256" key="8">
    <source>
        <dbReference type="ARBA" id="ARBA00023163"/>
    </source>
</evidence>
<keyword evidence="6" id="KW-0805">Transcription regulation</keyword>
<evidence type="ECO:0000259" key="11">
    <source>
        <dbReference type="PROSITE" id="PS50157"/>
    </source>
</evidence>
<dbReference type="EMBL" id="JAPEVG010000236">
    <property type="protein sequence ID" value="KAJ8473048.1"/>
    <property type="molecule type" value="Genomic_DNA"/>
</dbReference>
<evidence type="ECO:0000256" key="2">
    <source>
        <dbReference type="ARBA" id="ARBA00022723"/>
    </source>
</evidence>
<comment type="caution">
    <text evidence="12">The sequence shown here is derived from an EMBL/GenBank/DDBJ whole genome shotgun (WGS) entry which is preliminary data.</text>
</comment>
<dbReference type="GO" id="GO:0008270">
    <property type="term" value="F:zinc ion binding"/>
    <property type="evidence" value="ECO:0007669"/>
    <property type="project" value="UniProtKB-KW"/>
</dbReference>
<evidence type="ECO:0000256" key="10">
    <source>
        <dbReference type="PROSITE-ProRule" id="PRU00042"/>
    </source>
</evidence>
<dbReference type="InterPro" id="IPR036236">
    <property type="entry name" value="Znf_C2H2_sf"/>
</dbReference>
<evidence type="ECO:0000256" key="6">
    <source>
        <dbReference type="ARBA" id="ARBA00023015"/>
    </source>
</evidence>
<dbReference type="PROSITE" id="PS50157">
    <property type="entry name" value="ZINC_FINGER_C2H2_2"/>
    <property type="match status" value="3"/>
</dbReference>
<evidence type="ECO:0000256" key="5">
    <source>
        <dbReference type="ARBA" id="ARBA00022833"/>
    </source>
</evidence>
<keyword evidence="8" id="KW-0804">Transcription</keyword>
<dbReference type="PANTHER" id="PTHR14003:SF19">
    <property type="entry name" value="YY2 TRANSCRIPTION FACTOR"/>
    <property type="match status" value="1"/>
</dbReference>
<organism evidence="12 13">
    <name type="scientific">Trametes cubensis</name>
    <dbReference type="NCBI Taxonomy" id="1111947"/>
    <lineage>
        <taxon>Eukaryota</taxon>
        <taxon>Fungi</taxon>
        <taxon>Dikarya</taxon>
        <taxon>Basidiomycota</taxon>
        <taxon>Agaricomycotina</taxon>
        <taxon>Agaricomycetes</taxon>
        <taxon>Polyporales</taxon>
        <taxon>Polyporaceae</taxon>
        <taxon>Trametes</taxon>
    </lineage>
</organism>
<accession>A0AAD7TNW1</accession>
<reference evidence="12" key="1">
    <citation type="submission" date="2022-11" db="EMBL/GenBank/DDBJ databases">
        <title>Genome Sequence of Cubamyces cubensis.</title>
        <authorList>
            <person name="Buettner E."/>
        </authorList>
    </citation>
    <scope>NUCLEOTIDE SEQUENCE</scope>
    <source>
        <strain evidence="12">MPL-01</strain>
    </source>
</reference>
<sequence>MRRHTQEKPYVCDFPGCNKAFAIAGALTIHKRIHNGSKPFKCTYCDRAFSESSNLSKHLRTHTGARPYPCTEPGCNKSFARPDQLARHMNVHKRKAAENAAKAAVVVAG</sequence>
<dbReference type="PROSITE" id="PS00028">
    <property type="entry name" value="ZINC_FINGER_C2H2_1"/>
    <property type="match status" value="3"/>
</dbReference>
<dbReference type="SMART" id="SM00355">
    <property type="entry name" value="ZnF_C2H2"/>
    <property type="match status" value="3"/>
</dbReference>
<dbReference type="SUPFAM" id="SSF57667">
    <property type="entry name" value="beta-beta-alpha zinc fingers"/>
    <property type="match status" value="2"/>
</dbReference>
<dbReference type="Pfam" id="PF00096">
    <property type="entry name" value="zf-C2H2"/>
    <property type="match status" value="3"/>
</dbReference>
<gene>
    <name evidence="12" type="ORF">ONZ51_g8095</name>
</gene>
<comment type="subcellular location">
    <subcellularLocation>
        <location evidence="1">Nucleus</location>
    </subcellularLocation>
</comment>
<dbReference type="GO" id="GO:0000978">
    <property type="term" value="F:RNA polymerase II cis-regulatory region sequence-specific DNA binding"/>
    <property type="evidence" value="ECO:0007669"/>
    <property type="project" value="TreeGrafter"/>
</dbReference>
<evidence type="ECO:0000313" key="12">
    <source>
        <dbReference type="EMBL" id="KAJ8473048.1"/>
    </source>
</evidence>
<evidence type="ECO:0000256" key="4">
    <source>
        <dbReference type="ARBA" id="ARBA00022771"/>
    </source>
</evidence>
<name>A0AAD7TNW1_9APHY</name>
<keyword evidence="2" id="KW-0479">Metal-binding</keyword>
<feature type="domain" description="C2H2-type" evidence="11">
    <location>
        <begin position="10"/>
        <end position="39"/>
    </location>
</feature>
<keyword evidence="4 10" id="KW-0863">Zinc-finger</keyword>
<keyword evidence="9" id="KW-0539">Nucleus</keyword>
<keyword evidence="3" id="KW-0677">Repeat</keyword>
<dbReference type="FunFam" id="3.30.160.60:FF:000325">
    <property type="entry name" value="ZFP90 zinc finger protein"/>
    <property type="match status" value="1"/>
</dbReference>
<evidence type="ECO:0000313" key="13">
    <source>
        <dbReference type="Proteomes" id="UP001215151"/>
    </source>
</evidence>
<evidence type="ECO:0000256" key="1">
    <source>
        <dbReference type="ARBA" id="ARBA00004123"/>
    </source>
</evidence>
<dbReference type="FunFam" id="3.30.160.60:FF:000125">
    <property type="entry name" value="Putative zinc finger protein 143"/>
    <property type="match status" value="1"/>
</dbReference>
<dbReference type="GO" id="GO:0005667">
    <property type="term" value="C:transcription regulator complex"/>
    <property type="evidence" value="ECO:0007669"/>
    <property type="project" value="TreeGrafter"/>
</dbReference>
<keyword evidence="7" id="KW-0238">DNA-binding</keyword>
<dbReference type="FunFam" id="3.30.160.60:FF:001102">
    <property type="entry name" value="Transcription factor IIIA"/>
    <property type="match status" value="1"/>
</dbReference>
<feature type="domain" description="C2H2-type" evidence="11">
    <location>
        <begin position="68"/>
        <end position="97"/>
    </location>
</feature>
<feature type="domain" description="C2H2-type" evidence="11">
    <location>
        <begin position="40"/>
        <end position="67"/>
    </location>
</feature>
<proteinExistence type="predicted"/>
<dbReference type="GO" id="GO:0000785">
    <property type="term" value="C:chromatin"/>
    <property type="evidence" value="ECO:0007669"/>
    <property type="project" value="TreeGrafter"/>
</dbReference>
<dbReference type="InterPro" id="IPR013087">
    <property type="entry name" value="Znf_C2H2_type"/>
</dbReference>
<dbReference type="Gene3D" id="3.30.160.60">
    <property type="entry name" value="Classic Zinc Finger"/>
    <property type="match status" value="3"/>
</dbReference>
<evidence type="ECO:0000256" key="9">
    <source>
        <dbReference type="ARBA" id="ARBA00023242"/>
    </source>
</evidence>
<dbReference type="GO" id="GO:0031519">
    <property type="term" value="C:PcG protein complex"/>
    <property type="evidence" value="ECO:0007669"/>
    <property type="project" value="TreeGrafter"/>
</dbReference>
<dbReference type="AlphaFoldDB" id="A0AAD7TNW1"/>
<dbReference type="PANTHER" id="PTHR14003">
    <property type="entry name" value="TRANSCRIPTIONAL REPRESSOR PROTEIN YY"/>
    <property type="match status" value="1"/>
</dbReference>
<dbReference type="Proteomes" id="UP001215151">
    <property type="component" value="Unassembled WGS sequence"/>
</dbReference>
<keyword evidence="5" id="KW-0862">Zinc</keyword>
<dbReference type="GO" id="GO:0000981">
    <property type="term" value="F:DNA-binding transcription factor activity, RNA polymerase II-specific"/>
    <property type="evidence" value="ECO:0007669"/>
    <property type="project" value="UniProtKB-ARBA"/>
</dbReference>